<organism evidence="2 3">
    <name type="scientific">Parabacteroides faecis</name>
    <dbReference type="NCBI Taxonomy" id="1217282"/>
    <lineage>
        <taxon>Bacteria</taxon>
        <taxon>Pseudomonadati</taxon>
        <taxon>Bacteroidota</taxon>
        <taxon>Bacteroidia</taxon>
        <taxon>Bacteroidales</taxon>
        <taxon>Tannerellaceae</taxon>
        <taxon>Parabacteroides</taxon>
    </lineage>
</organism>
<proteinExistence type="predicted"/>
<sequence length="387" mass="45193">MRNILKYPLLFCLLLLLSSCSGSQNSKDKKIYSLQPGKGRIVIPIDDNTNCYSMSMFSYMSPEGIPYLSYENEQTNELNFYRLDSCKLSHKIKIAQEGPEAIGRFIGHTVIDLDNILIFDQFKISRINRNGKILDKYNLITDTQIALCHPPTSKVYAPMIVQDSCIYLYQALMYSDKPYDGDALERYPLCIKVNMQTKQTEKLPLTYPRLWETENENGIFTCSRDYDGTNFVYSFFISNSIYVTHDNQTFKKYPCKSQYINGLPKNNYPLDIQATQKESIENASYGNIIYDKYRKVYYRFFQPACELNKQDNIADLMKTGKKFSIMILDKDFQVIGETLFPENTYIPVMFFVLEDGLYISDNNFQNPEFNENVLSFRRMELTEQYEN</sequence>
<evidence type="ECO:0000313" key="2">
    <source>
        <dbReference type="EMBL" id="MBB4620332.1"/>
    </source>
</evidence>
<dbReference type="EMBL" id="JACHOC010000001">
    <property type="protein sequence ID" value="MBB4620332.1"/>
    <property type="molecule type" value="Genomic_DNA"/>
</dbReference>
<evidence type="ECO:0000256" key="1">
    <source>
        <dbReference type="SAM" id="SignalP"/>
    </source>
</evidence>
<dbReference type="InterPro" id="IPR025316">
    <property type="entry name" value="DUF4221"/>
</dbReference>
<feature type="chain" id="PRO_5047091071" description="DUF4221 domain-containing protein" evidence="1">
    <location>
        <begin position="24"/>
        <end position="387"/>
    </location>
</feature>
<accession>A0ABR6KFQ0</accession>
<keyword evidence="1" id="KW-0732">Signal</keyword>
<evidence type="ECO:0008006" key="4">
    <source>
        <dbReference type="Google" id="ProtNLM"/>
    </source>
</evidence>
<dbReference type="RefSeq" id="WP_183668375.1">
    <property type="nucleotide sequence ID" value="NZ_BMPB01000006.1"/>
</dbReference>
<name>A0ABR6KFQ0_9BACT</name>
<reference evidence="2 3" key="1">
    <citation type="submission" date="2020-08" db="EMBL/GenBank/DDBJ databases">
        <title>Genomic Encyclopedia of Type Strains, Phase IV (KMG-IV): sequencing the most valuable type-strain genomes for metagenomic binning, comparative biology and taxonomic classification.</title>
        <authorList>
            <person name="Goeker M."/>
        </authorList>
    </citation>
    <scope>NUCLEOTIDE SEQUENCE [LARGE SCALE GENOMIC DNA]</scope>
    <source>
        <strain evidence="2 3">DSM 102983</strain>
    </source>
</reference>
<protein>
    <recommendedName>
        <fullName evidence="4">DUF4221 domain-containing protein</fullName>
    </recommendedName>
</protein>
<comment type="caution">
    <text evidence="2">The sequence shown here is derived from an EMBL/GenBank/DDBJ whole genome shotgun (WGS) entry which is preliminary data.</text>
</comment>
<dbReference type="PROSITE" id="PS51257">
    <property type="entry name" value="PROKAR_LIPOPROTEIN"/>
    <property type="match status" value="1"/>
</dbReference>
<gene>
    <name evidence="2" type="ORF">GGQ57_000206</name>
</gene>
<keyword evidence="3" id="KW-1185">Reference proteome</keyword>
<dbReference type="Proteomes" id="UP000533637">
    <property type="component" value="Unassembled WGS sequence"/>
</dbReference>
<evidence type="ECO:0000313" key="3">
    <source>
        <dbReference type="Proteomes" id="UP000533637"/>
    </source>
</evidence>
<feature type="signal peptide" evidence="1">
    <location>
        <begin position="1"/>
        <end position="23"/>
    </location>
</feature>
<dbReference type="Pfam" id="PF13970">
    <property type="entry name" value="DUF4221"/>
    <property type="match status" value="1"/>
</dbReference>